<evidence type="ECO:0000256" key="3">
    <source>
        <dbReference type="SAM" id="MobiDB-lite"/>
    </source>
</evidence>
<dbReference type="InterPro" id="IPR001680">
    <property type="entry name" value="WD40_rpt"/>
</dbReference>
<evidence type="ECO:0000256" key="2">
    <source>
        <dbReference type="ARBA" id="ARBA00022737"/>
    </source>
</evidence>
<proteinExistence type="predicted"/>
<evidence type="ECO:0000313" key="4">
    <source>
        <dbReference type="EMBL" id="KIK92335.1"/>
    </source>
</evidence>
<accession>A0A0D0E4S5</accession>
<dbReference type="AlphaFoldDB" id="A0A0D0E4S5"/>
<dbReference type="GO" id="GO:1990234">
    <property type="term" value="C:transferase complex"/>
    <property type="evidence" value="ECO:0007669"/>
    <property type="project" value="UniProtKB-ARBA"/>
</dbReference>
<protein>
    <submittedName>
        <fullName evidence="4">Uncharacterized protein</fullName>
    </submittedName>
</protein>
<dbReference type="HOGENOM" id="CLU_694644_0_0_1"/>
<organism evidence="4 5">
    <name type="scientific">Paxillus rubicundulus Ve08.2h10</name>
    <dbReference type="NCBI Taxonomy" id="930991"/>
    <lineage>
        <taxon>Eukaryota</taxon>
        <taxon>Fungi</taxon>
        <taxon>Dikarya</taxon>
        <taxon>Basidiomycota</taxon>
        <taxon>Agaricomycotina</taxon>
        <taxon>Agaricomycetes</taxon>
        <taxon>Agaricomycetidae</taxon>
        <taxon>Boletales</taxon>
        <taxon>Paxilineae</taxon>
        <taxon>Paxillaceae</taxon>
        <taxon>Paxillus</taxon>
    </lineage>
</organism>
<dbReference type="PANTHER" id="PTHR22847:SF637">
    <property type="entry name" value="WD REPEAT DOMAIN 5B"/>
    <property type="match status" value="1"/>
</dbReference>
<keyword evidence="2" id="KW-0677">Repeat</keyword>
<dbReference type="EMBL" id="KN825290">
    <property type="protein sequence ID" value="KIK92335.1"/>
    <property type="molecule type" value="Genomic_DNA"/>
</dbReference>
<reference evidence="5" key="2">
    <citation type="submission" date="2015-01" db="EMBL/GenBank/DDBJ databases">
        <title>Evolutionary Origins and Diversification of the Mycorrhizal Mutualists.</title>
        <authorList>
            <consortium name="DOE Joint Genome Institute"/>
            <consortium name="Mycorrhizal Genomics Consortium"/>
            <person name="Kohler A."/>
            <person name="Kuo A."/>
            <person name="Nagy L.G."/>
            <person name="Floudas D."/>
            <person name="Copeland A."/>
            <person name="Barry K.W."/>
            <person name="Cichocki N."/>
            <person name="Veneault-Fourrey C."/>
            <person name="LaButti K."/>
            <person name="Lindquist E.A."/>
            <person name="Lipzen A."/>
            <person name="Lundell T."/>
            <person name="Morin E."/>
            <person name="Murat C."/>
            <person name="Riley R."/>
            <person name="Ohm R."/>
            <person name="Sun H."/>
            <person name="Tunlid A."/>
            <person name="Henrissat B."/>
            <person name="Grigoriev I.V."/>
            <person name="Hibbett D.S."/>
            <person name="Martin F."/>
        </authorList>
    </citation>
    <scope>NUCLEOTIDE SEQUENCE [LARGE SCALE GENOMIC DNA]</scope>
    <source>
        <strain evidence="5">Ve08.2h10</strain>
    </source>
</reference>
<gene>
    <name evidence="4" type="ORF">PAXRUDRAFT_26746</name>
</gene>
<reference evidence="4 5" key="1">
    <citation type="submission" date="2014-04" db="EMBL/GenBank/DDBJ databases">
        <authorList>
            <consortium name="DOE Joint Genome Institute"/>
            <person name="Kuo A."/>
            <person name="Kohler A."/>
            <person name="Jargeat P."/>
            <person name="Nagy L.G."/>
            <person name="Floudas D."/>
            <person name="Copeland A."/>
            <person name="Barry K.W."/>
            <person name="Cichocki N."/>
            <person name="Veneault-Fourrey C."/>
            <person name="LaButti K."/>
            <person name="Lindquist E.A."/>
            <person name="Lipzen A."/>
            <person name="Lundell T."/>
            <person name="Morin E."/>
            <person name="Murat C."/>
            <person name="Sun H."/>
            <person name="Tunlid A."/>
            <person name="Henrissat B."/>
            <person name="Grigoriev I.V."/>
            <person name="Hibbett D.S."/>
            <person name="Martin F."/>
            <person name="Nordberg H.P."/>
            <person name="Cantor M.N."/>
            <person name="Hua S.X."/>
        </authorList>
    </citation>
    <scope>NUCLEOTIDE SEQUENCE [LARGE SCALE GENOMIC DNA]</scope>
    <source>
        <strain evidence="4 5">Ve08.2h10</strain>
    </source>
</reference>
<feature type="compositionally biased region" description="Polar residues" evidence="3">
    <location>
        <begin position="387"/>
        <end position="397"/>
    </location>
</feature>
<evidence type="ECO:0000256" key="1">
    <source>
        <dbReference type="ARBA" id="ARBA00022574"/>
    </source>
</evidence>
<name>A0A0D0E4S5_9AGAM</name>
<keyword evidence="5" id="KW-1185">Reference proteome</keyword>
<dbReference type="InterPro" id="IPR015943">
    <property type="entry name" value="WD40/YVTN_repeat-like_dom_sf"/>
</dbReference>
<dbReference type="SUPFAM" id="SSF50978">
    <property type="entry name" value="WD40 repeat-like"/>
    <property type="match status" value="1"/>
</dbReference>
<sequence length="397" mass="42329">MSPLNANAVNATWGAQGLLMPPSVLSGDRDAPQIHSVAFLSDSGKRSIGGPDDESVPAWKLENGCQVGTLIEDGGRVYAVAASSDGQWIATAQGNTLAIWNAKTDGKVVELNVQVCSLCSLCSGPVDLRGVASGSDHGVWAGSHSLGFAPNRGRIVGCDPRDVRTWNHSGKLVTLSPPDGYIFDSLTGLLLGERKRPLIAVSLNAKFIVSGSCVRVWDATTYTRIPPNLQHDDQVDSVAIPPGDIHLAGYNKEVRIWSVKGSIPSTLGATRAPPALRFHVSTRPPGIRLPQVHQADGNLKRVSSPPLREAQELQSIMDDNEGKHPTEVVDSEEVDVALWRQPHGSSSRPCSPDVSSAAIATQQLGRSRIPSKVNLGRGVVENPEQPPQDTAWSLDNM</sequence>
<dbReference type="OrthoDB" id="10493180at2759"/>
<dbReference type="PANTHER" id="PTHR22847">
    <property type="entry name" value="WD40 REPEAT PROTEIN"/>
    <property type="match status" value="1"/>
</dbReference>
<dbReference type="InterPro" id="IPR036322">
    <property type="entry name" value="WD40_repeat_dom_sf"/>
</dbReference>
<dbReference type="Pfam" id="PF00400">
    <property type="entry name" value="WD40"/>
    <property type="match status" value="1"/>
</dbReference>
<keyword evidence="1" id="KW-0853">WD repeat</keyword>
<evidence type="ECO:0000313" key="5">
    <source>
        <dbReference type="Proteomes" id="UP000054538"/>
    </source>
</evidence>
<dbReference type="InParanoid" id="A0A0D0E4S5"/>
<dbReference type="Proteomes" id="UP000054538">
    <property type="component" value="Unassembled WGS sequence"/>
</dbReference>
<dbReference type="Gene3D" id="2.130.10.10">
    <property type="entry name" value="YVTN repeat-like/Quinoprotein amine dehydrogenase"/>
    <property type="match status" value="2"/>
</dbReference>
<feature type="region of interest" description="Disordered" evidence="3">
    <location>
        <begin position="376"/>
        <end position="397"/>
    </location>
</feature>